<evidence type="ECO:0000313" key="4">
    <source>
        <dbReference type="Proteomes" id="UP001064489"/>
    </source>
</evidence>
<reference evidence="3" key="1">
    <citation type="journal article" date="2022" name="Plant J.">
        <title>Strategies of tolerance reflected in two North American maple genomes.</title>
        <authorList>
            <person name="McEvoy S.L."/>
            <person name="Sezen U.U."/>
            <person name="Trouern-Trend A."/>
            <person name="McMahon S.M."/>
            <person name="Schaberg P.G."/>
            <person name="Yang J."/>
            <person name="Wegrzyn J.L."/>
            <person name="Swenson N.G."/>
        </authorList>
    </citation>
    <scope>NUCLEOTIDE SEQUENCE</scope>
    <source>
        <strain evidence="3">91603</strain>
    </source>
</reference>
<dbReference type="InterPro" id="IPR000719">
    <property type="entry name" value="Prot_kinase_dom"/>
</dbReference>
<keyword evidence="4" id="KW-1185">Reference proteome</keyword>
<evidence type="ECO:0000256" key="1">
    <source>
        <dbReference type="SAM" id="Phobius"/>
    </source>
</evidence>
<protein>
    <recommendedName>
        <fullName evidence="2">Protein kinase domain-containing protein</fullName>
    </recommendedName>
</protein>
<dbReference type="GO" id="GO:0004672">
    <property type="term" value="F:protein kinase activity"/>
    <property type="evidence" value="ECO:0007669"/>
    <property type="project" value="InterPro"/>
</dbReference>
<dbReference type="AlphaFoldDB" id="A0AAD5ILA7"/>
<keyword evidence="1" id="KW-0472">Membrane</keyword>
<dbReference type="PROSITE" id="PS00108">
    <property type="entry name" value="PROTEIN_KINASE_ST"/>
    <property type="match status" value="1"/>
</dbReference>
<keyword evidence="1" id="KW-0812">Transmembrane</keyword>
<feature type="transmembrane region" description="Helical" evidence="1">
    <location>
        <begin position="231"/>
        <end position="253"/>
    </location>
</feature>
<proteinExistence type="predicted"/>
<feature type="domain" description="Protein kinase" evidence="2">
    <location>
        <begin position="293"/>
        <end position="561"/>
    </location>
</feature>
<dbReference type="PANTHER" id="PTHR48055">
    <property type="entry name" value="LEUCINE-RICH REPEAT RECEPTOR PROTEIN KINASE EMS1"/>
    <property type="match status" value="1"/>
</dbReference>
<dbReference type="FunFam" id="3.30.200.20:FF:000608">
    <property type="entry name" value="Serine/threonine kinase protein"/>
    <property type="match status" value="1"/>
</dbReference>
<dbReference type="EMBL" id="JAJSOW010000104">
    <property type="protein sequence ID" value="KAI9168926.1"/>
    <property type="molecule type" value="Genomic_DNA"/>
</dbReference>
<accession>A0AAD5ILA7</accession>
<dbReference type="Gene3D" id="1.10.510.10">
    <property type="entry name" value="Transferase(Phosphotransferase) domain 1"/>
    <property type="match status" value="1"/>
</dbReference>
<dbReference type="SMART" id="SM00220">
    <property type="entry name" value="S_TKc"/>
    <property type="match status" value="1"/>
</dbReference>
<dbReference type="InterPro" id="IPR011009">
    <property type="entry name" value="Kinase-like_dom_sf"/>
</dbReference>
<dbReference type="GO" id="GO:0005524">
    <property type="term" value="F:ATP binding"/>
    <property type="evidence" value="ECO:0007669"/>
    <property type="project" value="InterPro"/>
</dbReference>
<dbReference type="InterPro" id="IPR043891">
    <property type="entry name" value="SPARK"/>
</dbReference>
<evidence type="ECO:0000313" key="3">
    <source>
        <dbReference type="EMBL" id="KAI9168926.1"/>
    </source>
</evidence>
<evidence type="ECO:0000259" key="2">
    <source>
        <dbReference type="PROSITE" id="PS50011"/>
    </source>
</evidence>
<sequence length="572" mass="62931">MAILVSSSVYVLIFLTVLNFTLLRTSGTKCTLDIQLSAINNSDCGSGSWGGFINNSNCCTSSFDDYLYALGRRANLSGDIFLNATEQKSCLMSMKEFKSNVLGCGIEKLTAGEGGCSDYTVVDTFNKLGDRLKTLDENCKGLRSYGRSDQACIECLRSWEKIGGSSDDEVEHVKAEADVCRYAVLVTLTGRRIDDAKWVQAVFDCLGQQPLVTADGKEGATSSSIKTSTGLLILVGSIVGISAIVLIAAMILFRKGTKKSLSTGKDEFHESLPDESGNPKITIKEVYLATNNLSASNFIGQGVAGKVYKGKLSNGQHVAVKHITEDGYVETFVREVRSLSHVQHPNLVALLGHCEDNDDCFLVYELCHNGNLSEWLYSIDRVLSWIQRLEIAIDCARGLWFLHTYPEGRIVHRDIKPTNILIDADFQAKLSDFGLSKVMDIGQSCVISEVRGTFGYVDPEYRRNHHVSASGDVYSFGIVLLQLLSGQRVINLNIDKPMPLDKMAKFLMRGGNIAEFADPKLNGEYSFEAFDFVLKLALSCTELKQQRPSMEKVVINLEKALDISNTAKLCQN</sequence>
<dbReference type="Proteomes" id="UP001064489">
    <property type="component" value="Chromosome 7"/>
</dbReference>
<dbReference type="GO" id="GO:0016020">
    <property type="term" value="C:membrane"/>
    <property type="evidence" value="ECO:0007669"/>
    <property type="project" value="TreeGrafter"/>
</dbReference>
<dbReference type="FunFam" id="1.10.510.10:FF:000530">
    <property type="entry name" value="probable receptor-like protein kinase At5g59700"/>
    <property type="match status" value="1"/>
</dbReference>
<dbReference type="Pfam" id="PF00069">
    <property type="entry name" value="Pkinase"/>
    <property type="match status" value="1"/>
</dbReference>
<comment type="caution">
    <text evidence="3">The sequence shown here is derived from an EMBL/GenBank/DDBJ whole genome shotgun (WGS) entry which is preliminary data.</text>
</comment>
<dbReference type="Pfam" id="PF19160">
    <property type="entry name" value="SPARK"/>
    <property type="match status" value="1"/>
</dbReference>
<dbReference type="PANTHER" id="PTHR48055:SF9">
    <property type="entry name" value="PROTEIN KINASE DOMAIN-CONTAINING PROTEIN"/>
    <property type="match status" value="1"/>
</dbReference>
<dbReference type="PROSITE" id="PS50011">
    <property type="entry name" value="PROTEIN_KINASE_DOM"/>
    <property type="match status" value="1"/>
</dbReference>
<dbReference type="Gene3D" id="3.30.200.20">
    <property type="entry name" value="Phosphorylase Kinase, domain 1"/>
    <property type="match status" value="1"/>
</dbReference>
<keyword evidence="1" id="KW-1133">Transmembrane helix</keyword>
<dbReference type="InterPro" id="IPR051564">
    <property type="entry name" value="LRR_receptor-like_kinase"/>
</dbReference>
<gene>
    <name evidence="3" type="ORF">LWI28_004032</name>
</gene>
<dbReference type="SUPFAM" id="SSF56112">
    <property type="entry name" value="Protein kinase-like (PK-like)"/>
    <property type="match status" value="1"/>
</dbReference>
<reference evidence="3" key="2">
    <citation type="submission" date="2023-02" db="EMBL/GenBank/DDBJ databases">
        <authorList>
            <person name="Swenson N.G."/>
            <person name="Wegrzyn J.L."/>
            <person name="Mcevoy S.L."/>
        </authorList>
    </citation>
    <scope>NUCLEOTIDE SEQUENCE</scope>
    <source>
        <strain evidence="3">91603</strain>
        <tissue evidence="3">Leaf</tissue>
    </source>
</reference>
<organism evidence="3 4">
    <name type="scientific">Acer negundo</name>
    <name type="common">Box elder</name>
    <dbReference type="NCBI Taxonomy" id="4023"/>
    <lineage>
        <taxon>Eukaryota</taxon>
        <taxon>Viridiplantae</taxon>
        <taxon>Streptophyta</taxon>
        <taxon>Embryophyta</taxon>
        <taxon>Tracheophyta</taxon>
        <taxon>Spermatophyta</taxon>
        <taxon>Magnoliopsida</taxon>
        <taxon>eudicotyledons</taxon>
        <taxon>Gunneridae</taxon>
        <taxon>Pentapetalae</taxon>
        <taxon>rosids</taxon>
        <taxon>malvids</taxon>
        <taxon>Sapindales</taxon>
        <taxon>Sapindaceae</taxon>
        <taxon>Hippocastanoideae</taxon>
        <taxon>Acereae</taxon>
        <taxon>Acer</taxon>
    </lineage>
</organism>
<name>A0AAD5ILA7_ACENE</name>
<dbReference type="InterPro" id="IPR008271">
    <property type="entry name" value="Ser/Thr_kinase_AS"/>
</dbReference>